<reference evidence="1 2" key="1">
    <citation type="submission" date="2019-02" db="EMBL/GenBank/DDBJ databases">
        <title>Deep-cultivation of Planctomycetes and their phenomic and genomic characterization uncovers novel biology.</title>
        <authorList>
            <person name="Wiegand S."/>
            <person name="Jogler M."/>
            <person name="Boedeker C."/>
            <person name="Pinto D."/>
            <person name="Vollmers J."/>
            <person name="Rivas-Marin E."/>
            <person name="Kohn T."/>
            <person name="Peeters S.H."/>
            <person name="Heuer A."/>
            <person name="Rast P."/>
            <person name="Oberbeckmann S."/>
            <person name="Bunk B."/>
            <person name="Jeske O."/>
            <person name="Meyerdierks A."/>
            <person name="Storesund J.E."/>
            <person name="Kallscheuer N."/>
            <person name="Luecker S."/>
            <person name="Lage O.M."/>
            <person name="Pohl T."/>
            <person name="Merkel B.J."/>
            <person name="Hornburger P."/>
            <person name="Mueller R.-W."/>
            <person name="Bruemmer F."/>
            <person name="Labrenz M."/>
            <person name="Spormann A.M."/>
            <person name="Op Den Camp H."/>
            <person name="Overmann J."/>
            <person name="Amann R."/>
            <person name="Jetten M.S.M."/>
            <person name="Mascher T."/>
            <person name="Medema M.H."/>
            <person name="Devos D.P."/>
            <person name="Kaster A.-K."/>
            <person name="Ovreas L."/>
            <person name="Rohde M."/>
            <person name="Galperin M.Y."/>
            <person name="Jogler C."/>
        </authorList>
    </citation>
    <scope>NUCLEOTIDE SEQUENCE [LARGE SCALE GENOMIC DNA]</scope>
    <source>
        <strain evidence="1 2">Poly59</strain>
    </source>
</reference>
<evidence type="ECO:0000313" key="2">
    <source>
        <dbReference type="Proteomes" id="UP000317977"/>
    </source>
</evidence>
<dbReference type="AlphaFoldDB" id="A0A5C6F5C4"/>
<dbReference type="OrthoDB" id="276313at2"/>
<organism evidence="1 2">
    <name type="scientific">Rubripirellula reticaptiva</name>
    <dbReference type="NCBI Taxonomy" id="2528013"/>
    <lineage>
        <taxon>Bacteria</taxon>
        <taxon>Pseudomonadati</taxon>
        <taxon>Planctomycetota</taxon>
        <taxon>Planctomycetia</taxon>
        <taxon>Pirellulales</taxon>
        <taxon>Pirellulaceae</taxon>
        <taxon>Rubripirellula</taxon>
    </lineage>
</organism>
<dbReference type="Proteomes" id="UP000317977">
    <property type="component" value="Unassembled WGS sequence"/>
</dbReference>
<accession>A0A5C6F5C4</accession>
<sequence>MSKNPFSPSLLIADEKGVCGDVRLVRSSFLFRVIDLGLPLPCRLTYSGWWFLQRVWIDDRKVWSTVSWLALARRIEFPLPADLDERRRTIRIEIDFRPGLMIRRFRVWVGEELALDQIS</sequence>
<gene>
    <name evidence="1" type="ORF">Poly59_20410</name>
</gene>
<dbReference type="RefSeq" id="WP_146533878.1">
    <property type="nucleotide sequence ID" value="NZ_SJPX01000002.1"/>
</dbReference>
<dbReference type="EMBL" id="SJPX01000002">
    <property type="protein sequence ID" value="TWU55740.1"/>
    <property type="molecule type" value="Genomic_DNA"/>
</dbReference>
<protein>
    <submittedName>
        <fullName evidence="1">Uncharacterized protein</fullName>
    </submittedName>
</protein>
<comment type="caution">
    <text evidence="1">The sequence shown here is derived from an EMBL/GenBank/DDBJ whole genome shotgun (WGS) entry which is preliminary data.</text>
</comment>
<name>A0A5C6F5C4_9BACT</name>
<evidence type="ECO:0000313" key="1">
    <source>
        <dbReference type="EMBL" id="TWU55740.1"/>
    </source>
</evidence>
<proteinExistence type="predicted"/>
<keyword evidence="2" id="KW-1185">Reference proteome</keyword>